<dbReference type="PANTHER" id="PTHR33095:SF14">
    <property type="entry name" value="AR781"/>
    <property type="match status" value="1"/>
</dbReference>
<comment type="caution">
    <text evidence="2">The sequence shown here is derived from an EMBL/GenBank/DDBJ whole genome shotgun (WGS) entry which is preliminary data.</text>
</comment>
<evidence type="ECO:0000313" key="3">
    <source>
        <dbReference type="Proteomes" id="UP000036987"/>
    </source>
</evidence>
<name>A0A0K9P7I5_ZOSMR</name>
<gene>
    <name evidence="2" type="ORF">ZOSMA_33G00110</name>
</gene>
<dbReference type="Proteomes" id="UP000036987">
    <property type="component" value="Unassembled WGS sequence"/>
</dbReference>
<dbReference type="Pfam" id="PF07816">
    <property type="entry name" value="DUF1645"/>
    <property type="match status" value="1"/>
</dbReference>
<keyword evidence="3" id="KW-1185">Reference proteome</keyword>
<protein>
    <submittedName>
        <fullName evidence="2">Uncharacterized protein</fullName>
    </submittedName>
</protein>
<dbReference type="AlphaFoldDB" id="A0A0K9P7I5"/>
<dbReference type="InterPro" id="IPR012442">
    <property type="entry name" value="DUF1645_plant"/>
</dbReference>
<feature type="region of interest" description="Disordered" evidence="1">
    <location>
        <begin position="40"/>
        <end position="63"/>
    </location>
</feature>
<dbReference type="PANTHER" id="PTHR33095">
    <property type="entry name" value="OS07G0619500 PROTEIN"/>
    <property type="match status" value="1"/>
</dbReference>
<sequence length="268" mass="30825">MVDYRFNGETSPKYYVSAPTTPIHTETSSVIIPFDWELKPGTPKHSMTQGRFDEEEEEDEDDPSMEFAFQFNGQKSDQDYLSVTADELFEEGKILPLKPPPSFHHYTVAPKLTSPKSPLSRFFTRGGDLKVTEKEMDPFEKAIQETTRGRDRDRWLKNRSVRQGTTKSLSPSRKNISNVKKLRDLLLFRTYRRTSKEDGKNTMDRRKNLVKIKGMSFPVVKNSPPVIFRKYSSQNGVLAKTTDPSKKVITDKSSPNRRGVFGFLGFKR</sequence>
<feature type="compositionally biased region" description="Acidic residues" evidence="1">
    <location>
        <begin position="53"/>
        <end position="63"/>
    </location>
</feature>
<organism evidence="2 3">
    <name type="scientific">Zostera marina</name>
    <name type="common">Eelgrass</name>
    <dbReference type="NCBI Taxonomy" id="29655"/>
    <lineage>
        <taxon>Eukaryota</taxon>
        <taxon>Viridiplantae</taxon>
        <taxon>Streptophyta</taxon>
        <taxon>Embryophyta</taxon>
        <taxon>Tracheophyta</taxon>
        <taxon>Spermatophyta</taxon>
        <taxon>Magnoliopsida</taxon>
        <taxon>Liliopsida</taxon>
        <taxon>Zosteraceae</taxon>
        <taxon>Zostera</taxon>
    </lineage>
</organism>
<reference evidence="3" key="1">
    <citation type="journal article" date="2016" name="Nature">
        <title>The genome of the seagrass Zostera marina reveals angiosperm adaptation to the sea.</title>
        <authorList>
            <person name="Olsen J.L."/>
            <person name="Rouze P."/>
            <person name="Verhelst B."/>
            <person name="Lin Y.-C."/>
            <person name="Bayer T."/>
            <person name="Collen J."/>
            <person name="Dattolo E."/>
            <person name="De Paoli E."/>
            <person name="Dittami S."/>
            <person name="Maumus F."/>
            <person name="Michel G."/>
            <person name="Kersting A."/>
            <person name="Lauritano C."/>
            <person name="Lohaus R."/>
            <person name="Toepel M."/>
            <person name="Tonon T."/>
            <person name="Vanneste K."/>
            <person name="Amirebrahimi M."/>
            <person name="Brakel J."/>
            <person name="Bostroem C."/>
            <person name="Chovatia M."/>
            <person name="Grimwood J."/>
            <person name="Jenkins J.W."/>
            <person name="Jueterbock A."/>
            <person name="Mraz A."/>
            <person name="Stam W.T."/>
            <person name="Tice H."/>
            <person name="Bornberg-Bauer E."/>
            <person name="Green P.J."/>
            <person name="Pearson G.A."/>
            <person name="Procaccini G."/>
            <person name="Duarte C.M."/>
            <person name="Schmutz J."/>
            <person name="Reusch T.B.H."/>
            <person name="Van de Peer Y."/>
        </authorList>
    </citation>
    <scope>NUCLEOTIDE SEQUENCE [LARGE SCALE GENOMIC DNA]</scope>
    <source>
        <strain evidence="3">cv. Finnish</strain>
    </source>
</reference>
<dbReference type="EMBL" id="LFYR01001077">
    <property type="protein sequence ID" value="KMZ64983.1"/>
    <property type="molecule type" value="Genomic_DNA"/>
</dbReference>
<evidence type="ECO:0000256" key="1">
    <source>
        <dbReference type="SAM" id="MobiDB-lite"/>
    </source>
</evidence>
<proteinExistence type="predicted"/>
<accession>A0A0K9P7I5</accession>
<evidence type="ECO:0000313" key="2">
    <source>
        <dbReference type="EMBL" id="KMZ64983.1"/>
    </source>
</evidence>
<dbReference type="OrthoDB" id="667051at2759"/>